<dbReference type="SUPFAM" id="SSF142906">
    <property type="entry name" value="YjbR-like"/>
    <property type="match status" value="1"/>
</dbReference>
<gene>
    <name evidence="2" type="ORF">RPR59_09410</name>
</gene>
<dbReference type="InterPro" id="IPR038056">
    <property type="entry name" value="YjbR-like_sf"/>
</dbReference>
<dbReference type="InterPro" id="IPR058532">
    <property type="entry name" value="YjbR/MT2646/Rv2570-like"/>
</dbReference>
<sequence length="121" mass="13758">MTWEEAVAQALALPDTARSTRYGKPAVAVASNGRAFLSRGHEPRESFCLALDRDTVEMLMETDPDTFYQTPHYVGWPAILVRYDTSDPDRVRTMIERARDQAAARKPVRRAVGNRHARRRS</sequence>
<evidence type="ECO:0000313" key="3">
    <source>
        <dbReference type="Proteomes" id="UP001302249"/>
    </source>
</evidence>
<evidence type="ECO:0008006" key="4">
    <source>
        <dbReference type="Google" id="ProtNLM"/>
    </source>
</evidence>
<evidence type="ECO:0000313" key="2">
    <source>
        <dbReference type="EMBL" id="WNO52681.1"/>
    </source>
</evidence>
<dbReference type="Proteomes" id="UP001302249">
    <property type="component" value="Chromosome"/>
</dbReference>
<feature type="compositionally biased region" description="Basic residues" evidence="1">
    <location>
        <begin position="106"/>
        <end position="121"/>
    </location>
</feature>
<accession>A0ABZ0B6C0</accession>
<organism evidence="2 3">
    <name type="scientific">Stakelama saccharophila</name>
    <dbReference type="NCBI Taxonomy" id="3075605"/>
    <lineage>
        <taxon>Bacteria</taxon>
        <taxon>Pseudomonadati</taxon>
        <taxon>Pseudomonadota</taxon>
        <taxon>Alphaproteobacteria</taxon>
        <taxon>Sphingomonadales</taxon>
        <taxon>Sphingomonadaceae</taxon>
        <taxon>Stakelama</taxon>
    </lineage>
</organism>
<protein>
    <recommendedName>
        <fullName evidence="4">MmcQ/YjbR family DNA-binding protein</fullName>
    </recommendedName>
</protein>
<evidence type="ECO:0000256" key="1">
    <source>
        <dbReference type="SAM" id="MobiDB-lite"/>
    </source>
</evidence>
<dbReference type="RefSeq" id="WP_313913382.1">
    <property type="nucleotide sequence ID" value="NZ_CP135076.1"/>
</dbReference>
<dbReference type="EMBL" id="CP135076">
    <property type="protein sequence ID" value="WNO52681.1"/>
    <property type="molecule type" value="Genomic_DNA"/>
</dbReference>
<feature type="region of interest" description="Disordered" evidence="1">
    <location>
        <begin position="99"/>
        <end position="121"/>
    </location>
</feature>
<dbReference type="Pfam" id="PF04237">
    <property type="entry name" value="YjbR"/>
    <property type="match status" value="1"/>
</dbReference>
<keyword evidence="3" id="KW-1185">Reference proteome</keyword>
<reference evidence="2 3" key="1">
    <citation type="submission" date="2023-09" db="EMBL/GenBank/DDBJ databases">
        <authorList>
            <person name="Rey-Velasco X."/>
        </authorList>
    </citation>
    <scope>NUCLEOTIDE SEQUENCE [LARGE SCALE GENOMIC DNA]</scope>
    <source>
        <strain evidence="2 3">W311</strain>
    </source>
</reference>
<proteinExistence type="predicted"/>
<name>A0ABZ0B6C0_9SPHN</name>